<dbReference type="HOGENOM" id="CLU_003953_4_1_1"/>
<dbReference type="Pfam" id="PF06985">
    <property type="entry name" value="HET"/>
    <property type="match status" value="1"/>
</dbReference>
<dbReference type="PANTHER" id="PTHR33112">
    <property type="entry name" value="DOMAIN PROTEIN, PUTATIVE-RELATED"/>
    <property type="match status" value="1"/>
</dbReference>
<dbReference type="EMBL" id="KN847542">
    <property type="protein sequence ID" value="KIW03942.1"/>
    <property type="molecule type" value="Genomic_DNA"/>
</dbReference>
<keyword evidence="3" id="KW-1185">Reference proteome</keyword>
<dbReference type="InParanoid" id="A0A0D1YTG7"/>
<sequence>MSGSTAIVNTFESAPFDPTGFSSLNTEQLAALNAVSYNDLAIVASGEPRKGALIPSFLRPQRQTSSLCRSCRAIDFGVLLDGPIRIFSKKMVRIRREAESCTFCSLLLKSLSLLYPDLNRVSKGYCVITAAPSVGGGSLKKSWLWLRWQSQKLKKNETVARDRPWVSLDAPDDDVPTVASAIALQLFGPPKSKDHCETSNLLLGRQVQPCADVALLRSWLNICQTSHEQQCEPMRFPGNYFGMRVIDVQRRCVVFAPENCRYVALSYVWGEARQLLLIDETLSQLVDLDGALADNNVSVPMTIRDAMLLCEMLGEKYLWVDALCIQQDSGDDKARQLNAMGSIYQCAAFTIVAACGDGANCGLSGIRPGSRVVQQHVSQIDSFALGCTLPLFVDSVLDSAWHSRGWTCQEKHLSSRLLIFTAGQVFWRCRTSTFCEDVYLETSSESSTISRRLETSRIRNFMISQDSDPHSRLSQLLVDYTTRQLRYDSDALDAVSGILSKFAPTFTFFWGLPIENMVESLYWHSPSVSVVERRPNFPSWSWVGWKTPIHGNFLPGGGHPIKDRYPPVYPITKVFRLGSRGQCLPLDDDDAVEMIKEVDRLDGHSFVYEPFRDWQWNGGDFPDDPYDKPYAWYANNQWPLEPPPLTPEEWLQLRPIRKKILRFHTWTFKIRVGVDQMRGIERTERTQRYWLHGTSASIWLDRQWREAQQEKLMFMALAQRRFPNWGATTIDFFLICFEEKDGVAYRVQRVDNQIDSDGILFSKCEPEWRVINLA</sequence>
<dbReference type="STRING" id="253628.A0A0D1YTG7"/>
<reference evidence="2 3" key="1">
    <citation type="submission" date="2015-01" db="EMBL/GenBank/DDBJ databases">
        <title>The Genome Sequence of Ochroconis gallopava CBS43764.</title>
        <authorList>
            <consortium name="The Broad Institute Genomics Platform"/>
            <person name="Cuomo C."/>
            <person name="de Hoog S."/>
            <person name="Gorbushina A."/>
            <person name="Stielow B."/>
            <person name="Teixiera M."/>
            <person name="Abouelleil A."/>
            <person name="Chapman S.B."/>
            <person name="Priest M."/>
            <person name="Young S.K."/>
            <person name="Wortman J."/>
            <person name="Nusbaum C."/>
            <person name="Birren B."/>
        </authorList>
    </citation>
    <scope>NUCLEOTIDE SEQUENCE [LARGE SCALE GENOMIC DNA]</scope>
    <source>
        <strain evidence="2 3">CBS 43764</strain>
    </source>
</reference>
<evidence type="ECO:0000313" key="2">
    <source>
        <dbReference type="EMBL" id="KIW03942.1"/>
    </source>
</evidence>
<accession>A0A0D1YTG7</accession>
<dbReference type="RefSeq" id="XP_016213811.1">
    <property type="nucleotide sequence ID" value="XM_016358193.1"/>
</dbReference>
<dbReference type="VEuPathDB" id="FungiDB:PV09_04779"/>
<organism evidence="2 3">
    <name type="scientific">Verruconis gallopava</name>
    <dbReference type="NCBI Taxonomy" id="253628"/>
    <lineage>
        <taxon>Eukaryota</taxon>
        <taxon>Fungi</taxon>
        <taxon>Dikarya</taxon>
        <taxon>Ascomycota</taxon>
        <taxon>Pezizomycotina</taxon>
        <taxon>Dothideomycetes</taxon>
        <taxon>Pleosporomycetidae</taxon>
        <taxon>Venturiales</taxon>
        <taxon>Sympoventuriaceae</taxon>
        <taxon>Verruconis</taxon>
    </lineage>
</organism>
<dbReference type="OrthoDB" id="2958217at2759"/>
<dbReference type="GeneID" id="27312752"/>
<protein>
    <recommendedName>
        <fullName evidence="1">Heterokaryon incompatibility domain-containing protein</fullName>
    </recommendedName>
</protein>
<evidence type="ECO:0000259" key="1">
    <source>
        <dbReference type="Pfam" id="PF06985"/>
    </source>
</evidence>
<feature type="domain" description="Heterokaryon incompatibility" evidence="1">
    <location>
        <begin position="262"/>
        <end position="410"/>
    </location>
</feature>
<gene>
    <name evidence="2" type="ORF">PV09_04779</name>
</gene>
<dbReference type="AlphaFoldDB" id="A0A0D1YTG7"/>
<name>A0A0D1YTG7_9PEZI</name>
<evidence type="ECO:0000313" key="3">
    <source>
        <dbReference type="Proteomes" id="UP000053259"/>
    </source>
</evidence>
<proteinExistence type="predicted"/>
<dbReference type="PANTHER" id="PTHR33112:SF12">
    <property type="entry name" value="HETEROKARYON INCOMPATIBILITY DOMAIN-CONTAINING PROTEIN"/>
    <property type="match status" value="1"/>
</dbReference>
<dbReference type="Proteomes" id="UP000053259">
    <property type="component" value="Unassembled WGS sequence"/>
</dbReference>
<dbReference type="InterPro" id="IPR010730">
    <property type="entry name" value="HET"/>
</dbReference>